<dbReference type="SMART" id="SM00248">
    <property type="entry name" value="ANK"/>
    <property type="match status" value="13"/>
</dbReference>
<organism evidence="3 4">
    <name type="scientific">Malaciobacter pacificus</name>
    <dbReference type="NCBI Taxonomy" id="1080223"/>
    <lineage>
        <taxon>Bacteria</taxon>
        <taxon>Pseudomonadati</taxon>
        <taxon>Campylobacterota</taxon>
        <taxon>Epsilonproteobacteria</taxon>
        <taxon>Campylobacterales</taxon>
        <taxon>Arcobacteraceae</taxon>
        <taxon>Malaciobacter</taxon>
    </lineage>
</organism>
<sequence>MLKKLLSKKEINEEEFLKELSSNIFNEEKINQLYKDNKINLEWLNENNETMLHHCCKKGYAQSVKWLLSHGANIEALTDEEETPIFKSIQAKDREVIYILLEYKANVNHLNKYKRTVLQEAVITASNKFIDILLQHTKNLNNSDIHGNNLIFDAIANGSRDVIDKIAKIDSININQINEEKNTILHKEVVLKDKDLAMQLLELGADPTIQDSNGKNFLFYAVSKGAENIELIEKAVELGCNINSKCADEKTLLMESISYYKNTPKEDIETKHSHLEMIKELLILGVNASAVDAKNENVLFEATRSLDKELINVLLEHNRININHKNISGETVLFDLALKGGAEYLDLIKFYLEKGANPNIKNHNNQTIIEILLLMILYFENNKEIDEELERRITPRGEYLTVFAFILKYGTVDLDQLTSKFEPLFFQPIMHYNFKIFKLLRKFNIDINQKDKNGNNILFKLMETKDAQTKEELKLFLNTLKSLVNLGVNVAAKNKTGESILHKAIAEKDEYTFKLLLTTKINILARDNFGRTIMHVAILKKKGIKYFKLISHFNKEIIDIVDSYGFRPINYAAFMGQRKLVIKMLDDGAIVNNPEKKDPKMVEFFSKYHKNVLNLTQGIAQEVDKTNLNLLINTMKDEFNISSN</sequence>
<dbReference type="InterPro" id="IPR002110">
    <property type="entry name" value="Ankyrin_rpt"/>
</dbReference>
<dbReference type="SUPFAM" id="SSF48403">
    <property type="entry name" value="Ankyrin repeat"/>
    <property type="match status" value="2"/>
</dbReference>
<dbReference type="RefSeq" id="WP_130234288.1">
    <property type="nucleotide sequence ID" value="NZ_BMEF01000009.1"/>
</dbReference>
<dbReference type="InterPro" id="IPR036770">
    <property type="entry name" value="Ankyrin_rpt-contain_sf"/>
</dbReference>
<evidence type="ECO:0000256" key="1">
    <source>
        <dbReference type="ARBA" id="ARBA00022737"/>
    </source>
</evidence>
<dbReference type="Pfam" id="PF12796">
    <property type="entry name" value="Ank_2"/>
    <property type="match status" value="2"/>
</dbReference>
<evidence type="ECO:0000256" key="2">
    <source>
        <dbReference type="ARBA" id="ARBA00023043"/>
    </source>
</evidence>
<dbReference type="PANTHER" id="PTHR24198:SF165">
    <property type="entry name" value="ANKYRIN REPEAT-CONTAINING PROTEIN-RELATED"/>
    <property type="match status" value="1"/>
</dbReference>
<accession>A0A5C2H994</accession>
<dbReference type="AlphaFoldDB" id="A0A5C2H994"/>
<protein>
    <submittedName>
        <fullName evidence="3">Ankyrin domain-containing protein</fullName>
    </submittedName>
</protein>
<dbReference type="KEGG" id="apai:APAC_2333"/>
<keyword evidence="4" id="KW-1185">Reference proteome</keyword>
<dbReference type="PROSITE" id="PS50297">
    <property type="entry name" value="ANK_REP_REGION"/>
    <property type="match status" value="1"/>
</dbReference>
<dbReference type="PROSITE" id="PS50088">
    <property type="entry name" value="ANK_REPEAT"/>
    <property type="match status" value="2"/>
</dbReference>
<name>A0A5C2H994_9BACT</name>
<reference evidence="3 4" key="1">
    <citation type="submission" date="2019-09" db="EMBL/GenBank/DDBJ databases">
        <title>Complete genome sequencing of four Arcobacter species reveals a diverse suite of mobile elements.</title>
        <authorList>
            <person name="Miller W.G."/>
            <person name="Yee E."/>
            <person name="Bono J.L."/>
        </authorList>
    </citation>
    <scope>NUCLEOTIDE SEQUENCE [LARGE SCALE GENOMIC DNA]</scope>
    <source>
        <strain evidence="3 4">LMG 26638</strain>
    </source>
</reference>
<dbReference type="PANTHER" id="PTHR24198">
    <property type="entry name" value="ANKYRIN REPEAT AND PROTEIN KINASE DOMAIN-CONTAINING PROTEIN"/>
    <property type="match status" value="1"/>
</dbReference>
<dbReference type="OrthoDB" id="5346495at2"/>
<keyword evidence="1" id="KW-0677">Repeat</keyword>
<dbReference type="EMBL" id="CP035928">
    <property type="protein sequence ID" value="QEP35393.1"/>
    <property type="molecule type" value="Genomic_DNA"/>
</dbReference>
<gene>
    <name evidence="3" type="ORF">APAC_2333</name>
</gene>
<dbReference type="Gene3D" id="1.25.40.20">
    <property type="entry name" value="Ankyrin repeat-containing domain"/>
    <property type="match status" value="3"/>
</dbReference>
<proteinExistence type="predicted"/>
<evidence type="ECO:0000313" key="3">
    <source>
        <dbReference type="EMBL" id="QEP35393.1"/>
    </source>
</evidence>
<reference evidence="3 4" key="3">
    <citation type="submission" date="2019-09" db="EMBL/GenBank/DDBJ databases">
        <title>Taxonomic note: a critical rebuttal of the proposed division of the genus Arcobacter into six genera, emended descriptions of Arcobacter anaerophilus and the genus Arcobacter, and an assessment of genus-level boundaries for Epsilonproteobacteria using in silico genomic comparator tools.</title>
        <authorList>
            <person name="On S.L.W."/>
            <person name="Miller W.G."/>
            <person name="Biggs P."/>
            <person name="Cornelius A."/>
            <person name="Vandamme P."/>
        </authorList>
    </citation>
    <scope>NUCLEOTIDE SEQUENCE [LARGE SCALE GENOMIC DNA]</scope>
    <source>
        <strain evidence="3 4">LMG 26638</strain>
    </source>
</reference>
<evidence type="ECO:0000313" key="4">
    <source>
        <dbReference type="Proteomes" id="UP000322726"/>
    </source>
</evidence>
<keyword evidence="2" id="KW-0040">ANK repeat</keyword>
<reference evidence="4" key="2">
    <citation type="submission" date="2019-09" db="EMBL/GenBank/DDBJ databases">
        <title>Complete genome sequencing of four Arcobacter species reveals a diverse suite of mobile elements.</title>
        <authorList>
            <person name="On S.L.W."/>
            <person name="Miller W.G."/>
            <person name="Biggs P."/>
            <person name="Cornelius A."/>
            <person name="Vandamme P."/>
        </authorList>
    </citation>
    <scope>NUCLEOTIDE SEQUENCE [LARGE SCALE GENOMIC DNA]</scope>
    <source>
        <strain evidence="4">LMG 26638</strain>
    </source>
</reference>
<dbReference type="Proteomes" id="UP000322726">
    <property type="component" value="Chromosome"/>
</dbReference>